<dbReference type="GO" id="GO:0004308">
    <property type="term" value="F:exo-alpha-sialidase activity"/>
    <property type="evidence" value="ECO:0007669"/>
    <property type="project" value="InterPro"/>
</dbReference>
<dbReference type="Pfam" id="PF22925">
    <property type="entry name" value="TS_C"/>
    <property type="match status" value="1"/>
</dbReference>
<sequence length="245" mass="25324">MGVRAGSKGESKPMGLSYNKEKKWHLVCSDETSKELSSTLGADKTQHVVMLVRNGNQGSAYVDGQRVGGDPRCALGNTELNEISHFYIGGDGGSTESTVSAGSEEGVSVTVTNVLLYNRPLDGNEITALNTKNVIVPELEGRSPPAVGDPPEQKAGTPSAPAGPQLTEQQHSSGSAGENEDSAGGTNGQEEEVQRRVMEVNATALSSSLGNESQGNDGDAGAMRGSGLSPSLLLLLLGLWGFAAL</sequence>
<dbReference type="AlphaFoldDB" id="K2LZY3"/>
<evidence type="ECO:0000259" key="2">
    <source>
        <dbReference type="Pfam" id="PF22925"/>
    </source>
</evidence>
<dbReference type="InterPro" id="IPR055239">
    <property type="entry name" value="TS_C"/>
</dbReference>
<dbReference type="Gene3D" id="2.60.120.200">
    <property type="match status" value="1"/>
</dbReference>
<dbReference type="Pfam" id="PF11052">
    <property type="entry name" value="Tr-sialidase_C"/>
    <property type="match status" value="1"/>
</dbReference>
<dbReference type="InterPro" id="IPR013320">
    <property type="entry name" value="ConA-like_dom_sf"/>
</dbReference>
<dbReference type="PRINTS" id="PR01803">
    <property type="entry name" value="TCSIALIDASE"/>
</dbReference>
<accession>K2LZY3</accession>
<dbReference type="SUPFAM" id="SSF49899">
    <property type="entry name" value="Concanavalin A-like lectins/glucanases"/>
    <property type="match status" value="1"/>
</dbReference>
<organism evidence="3 4">
    <name type="scientific">Trypanosoma cruzi marinkellei</name>
    <dbReference type="NCBI Taxonomy" id="85056"/>
    <lineage>
        <taxon>Eukaryota</taxon>
        <taxon>Discoba</taxon>
        <taxon>Euglenozoa</taxon>
        <taxon>Kinetoplastea</taxon>
        <taxon>Metakinetoplastina</taxon>
        <taxon>Trypanosomatida</taxon>
        <taxon>Trypanosomatidae</taxon>
        <taxon>Trypanosoma</taxon>
        <taxon>Schizotrypanum</taxon>
    </lineage>
</organism>
<name>K2LZY3_TRYCR</name>
<feature type="compositionally biased region" description="Polar residues" evidence="1">
    <location>
        <begin position="166"/>
        <end position="176"/>
    </location>
</feature>
<comment type="caution">
    <text evidence="3">The sequence shown here is derived from an EMBL/GenBank/DDBJ whole genome shotgun (WGS) entry which is preliminary data.</text>
</comment>
<keyword evidence="4" id="KW-1185">Reference proteome</keyword>
<feature type="region of interest" description="Disordered" evidence="1">
    <location>
        <begin position="139"/>
        <end position="193"/>
    </location>
</feature>
<evidence type="ECO:0000313" key="3">
    <source>
        <dbReference type="EMBL" id="EKF28228.1"/>
    </source>
</evidence>
<evidence type="ECO:0000256" key="1">
    <source>
        <dbReference type="SAM" id="MobiDB-lite"/>
    </source>
</evidence>
<dbReference type="Proteomes" id="UP000007350">
    <property type="component" value="Unassembled WGS sequence"/>
</dbReference>
<reference evidence="3 4" key="1">
    <citation type="journal article" date="2012" name="BMC Genomics">
        <title>Comparative genomic analysis of human infective Trypanosoma cruzi lineages with the bat-restricted subspecies T. cruzi marinkellei.</title>
        <authorList>
            <person name="Franzen O."/>
            <person name="Talavera-Lopez C."/>
            <person name="Ochaya S."/>
            <person name="Butler C.E."/>
            <person name="Messenger L.A."/>
            <person name="Lewis M.D."/>
            <person name="Llewellyn M.S."/>
            <person name="Marinkelle C.J."/>
            <person name="Tyler K.M."/>
            <person name="Miles M.A."/>
            <person name="Andersson B."/>
        </authorList>
    </citation>
    <scope>NUCLEOTIDE SEQUENCE [LARGE SCALE GENOMIC DNA]</scope>
    <source>
        <strain evidence="3 4">B7</strain>
    </source>
</reference>
<evidence type="ECO:0000313" key="4">
    <source>
        <dbReference type="Proteomes" id="UP000007350"/>
    </source>
</evidence>
<protein>
    <submittedName>
        <fullName evidence="3">Trans-sialidase, putative</fullName>
    </submittedName>
</protein>
<proteinExistence type="predicted"/>
<feature type="domain" description="Trans-sialidase C-terminal" evidence="2">
    <location>
        <begin position="1"/>
        <end position="122"/>
    </location>
</feature>
<dbReference type="InterPro" id="IPR008377">
    <property type="entry name" value="Sialidase_trypan"/>
</dbReference>
<dbReference type="InterPro" id="IPR021287">
    <property type="entry name" value="Trans-sialidase_CS"/>
</dbReference>
<dbReference type="EMBL" id="AHKC01016372">
    <property type="protein sequence ID" value="EKF28228.1"/>
    <property type="molecule type" value="Genomic_DNA"/>
</dbReference>
<gene>
    <name evidence="3" type="ORF">MOQ_008032</name>
</gene>
<dbReference type="OrthoDB" id="10497523at2759"/>